<dbReference type="PANTHER" id="PTHR32305:SF15">
    <property type="entry name" value="PROTEIN RHSA-RELATED"/>
    <property type="match status" value="1"/>
</dbReference>
<keyword evidence="1" id="KW-0677">Repeat</keyword>
<dbReference type="EMBL" id="QGLR01000031">
    <property type="protein sequence ID" value="PXZ02742.1"/>
    <property type="molecule type" value="Genomic_DNA"/>
</dbReference>
<reference evidence="3 4" key="1">
    <citation type="submission" date="2018-05" db="EMBL/GenBank/DDBJ databases">
        <title>Reference genomes for bee gut microbiota database.</title>
        <authorList>
            <person name="Ellegaard K.M."/>
        </authorList>
    </citation>
    <scope>NUCLEOTIDE SEQUENCE [LARGE SCALE GENOMIC DNA]</scope>
    <source>
        <strain evidence="3 4">ESL0182</strain>
    </source>
</reference>
<feature type="non-terminal residue" evidence="3">
    <location>
        <position position="485"/>
    </location>
</feature>
<feature type="domain" description="Teneurin-like YD-shell" evidence="2">
    <location>
        <begin position="327"/>
        <end position="464"/>
    </location>
</feature>
<protein>
    <submittedName>
        <fullName evidence="3">Type IV secretion protein Rhs</fullName>
    </submittedName>
</protein>
<accession>A0A2V4DYK7</accession>
<dbReference type="OrthoDB" id="9816400at2"/>
<dbReference type="InterPro" id="IPR006530">
    <property type="entry name" value="YD"/>
</dbReference>
<dbReference type="PANTHER" id="PTHR32305">
    <property type="match status" value="1"/>
</dbReference>
<keyword evidence="4" id="KW-1185">Reference proteome</keyword>
<evidence type="ECO:0000259" key="2">
    <source>
        <dbReference type="Pfam" id="PF25023"/>
    </source>
</evidence>
<dbReference type="Gene3D" id="2.180.10.10">
    <property type="entry name" value="RHS repeat-associated core"/>
    <property type="match status" value="1"/>
</dbReference>
<dbReference type="AlphaFoldDB" id="A0A2V4DYK7"/>
<gene>
    <name evidence="3" type="ORF">DKK70_16565</name>
</gene>
<organism evidence="3 4">
    <name type="scientific">Gilliamella apicola</name>
    <dbReference type="NCBI Taxonomy" id="1196095"/>
    <lineage>
        <taxon>Bacteria</taxon>
        <taxon>Pseudomonadati</taxon>
        <taxon>Pseudomonadota</taxon>
        <taxon>Gammaproteobacteria</taxon>
        <taxon>Orbales</taxon>
        <taxon>Orbaceae</taxon>
        <taxon>Gilliamella</taxon>
    </lineage>
</organism>
<name>A0A2V4DYK7_9GAMM</name>
<evidence type="ECO:0000313" key="4">
    <source>
        <dbReference type="Proteomes" id="UP000247932"/>
    </source>
</evidence>
<dbReference type="Proteomes" id="UP000247932">
    <property type="component" value="Unassembled WGS sequence"/>
</dbReference>
<feature type="non-terminal residue" evidence="3">
    <location>
        <position position="1"/>
    </location>
</feature>
<evidence type="ECO:0000256" key="1">
    <source>
        <dbReference type="ARBA" id="ARBA00022737"/>
    </source>
</evidence>
<comment type="caution">
    <text evidence="3">The sequence shown here is derived from an EMBL/GenBank/DDBJ whole genome shotgun (WGS) entry which is preliminary data.</text>
</comment>
<dbReference type="InterPro" id="IPR050708">
    <property type="entry name" value="T6SS_VgrG/RHS"/>
</dbReference>
<dbReference type="SUPFAM" id="SSF69304">
    <property type="entry name" value="Tricorn protease N-terminal domain"/>
    <property type="match status" value="1"/>
</dbReference>
<evidence type="ECO:0000313" key="3">
    <source>
        <dbReference type="EMBL" id="PXZ02742.1"/>
    </source>
</evidence>
<feature type="domain" description="Teneurin-like YD-shell" evidence="2">
    <location>
        <begin position="126"/>
        <end position="283"/>
    </location>
</feature>
<dbReference type="InterPro" id="IPR031325">
    <property type="entry name" value="RHS_repeat"/>
</dbReference>
<dbReference type="Pfam" id="PF05593">
    <property type="entry name" value="RHS_repeat"/>
    <property type="match status" value="1"/>
</dbReference>
<dbReference type="Pfam" id="PF25023">
    <property type="entry name" value="TEN_YD-shell"/>
    <property type="match status" value="2"/>
</dbReference>
<dbReference type="InterPro" id="IPR056823">
    <property type="entry name" value="TEN-like_YD-shell"/>
</dbReference>
<proteinExistence type="predicted"/>
<sequence>YDAQGRITAISDGQNQTISYTYDSLGQVTQLTYPNKTTREYRYNAYGKVTWFKDESGKVTEYEYASPLHLVTEKRLPNGERLKFRYDNVHVQMSEIENQKGEVYHLNYTPTGQLSEEIGFDGIRTTYHYDNAGRIIEKREYGNTPDAEPLVTQYQRDITGRLVRRIFADGVIEQYEYDAYGQLIKVKDGQNILVWEYNLDGQMTAEHQNWATIRHRYDKTSGLLDGTKLPDGQWLEYHHRNGQLRGMTLEGQSLIGMFYDSAGRERERRQGNGLINRYHYDELGQLASHQIYRGFDVELNDTPLPVWQQQHQYEPDGQLAQINGNQARHYRYDKLGQLQTVSYPQANREEHHAEKVELFSYDTTGNKISEKQSLAQLEAKVNRGNRLLFFSDKHFEYDRFGNLITEKRGKNQSLVTHYEYDCRHRLIKVIKPSGQTITYSYDPFNRRTSKTVNGKTTEFIWQGHKLIAETDNDKHWQSYLYEQDS</sequence>
<dbReference type="NCBIfam" id="TIGR01643">
    <property type="entry name" value="YD_repeat_2x"/>
    <property type="match status" value="4"/>
</dbReference>